<keyword evidence="4" id="KW-1185">Reference proteome</keyword>
<name>Q21T57_ALBFT</name>
<dbReference type="Proteomes" id="UP000008332">
    <property type="component" value="Chromosome"/>
</dbReference>
<dbReference type="HOGENOM" id="CLU_270724_0_0_4"/>
<feature type="chain" id="PRO_5004199979" description="DUF6701 domain-containing protein" evidence="1">
    <location>
        <begin position="22"/>
        <end position="1202"/>
    </location>
</feature>
<dbReference type="OrthoDB" id="9790247at2"/>
<feature type="signal peptide" evidence="1">
    <location>
        <begin position="1"/>
        <end position="21"/>
    </location>
</feature>
<dbReference type="RefSeq" id="WP_011465609.1">
    <property type="nucleotide sequence ID" value="NC_007908.1"/>
</dbReference>
<dbReference type="eggNOG" id="COG3210">
    <property type="taxonomic scope" value="Bacteria"/>
</dbReference>
<evidence type="ECO:0000256" key="1">
    <source>
        <dbReference type="SAM" id="SignalP"/>
    </source>
</evidence>
<evidence type="ECO:0000313" key="4">
    <source>
        <dbReference type="Proteomes" id="UP000008332"/>
    </source>
</evidence>
<keyword evidence="1" id="KW-0732">Signal</keyword>
<dbReference type="STRING" id="338969.Rfer_3337"/>
<dbReference type="KEGG" id="rfr:Rfer_3337"/>
<proteinExistence type="predicted"/>
<protein>
    <recommendedName>
        <fullName evidence="2">DUF6701 domain-containing protein</fullName>
    </recommendedName>
</protein>
<dbReference type="Pfam" id="PF20419">
    <property type="entry name" value="DUF6701"/>
    <property type="match status" value="1"/>
</dbReference>
<dbReference type="InterPro" id="IPR013320">
    <property type="entry name" value="ConA-like_dom_sf"/>
</dbReference>
<accession>Q21T57</accession>
<dbReference type="InterPro" id="IPR046524">
    <property type="entry name" value="DUF6701"/>
</dbReference>
<dbReference type="EMBL" id="CP000267">
    <property type="protein sequence ID" value="ABD71046.1"/>
    <property type="molecule type" value="Genomic_DNA"/>
</dbReference>
<organism evidence="3 4">
    <name type="scientific">Albidiferax ferrireducens (strain ATCC BAA-621 / DSM 15236 / T118)</name>
    <name type="common">Rhodoferax ferrireducens</name>
    <dbReference type="NCBI Taxonomy" id="338969"/>
    <lineage>
        <taxon>Bacteria</taxon>
        <taxon>Pseudomonadati</taxon>
        <taxon>Pseudomonadota</taxon>
        <taxon>Betaproteobacteria</taxon>
        <taxon>Burkholderiales</taxon>
        <taxon>Comamonadaceae</taxon>
        <taxon>Rhodoferax</taxon>
    </lineage>
</organism>
<dbReference type="AlphaFoldDB" id="Q21T57"/>
<dbReference type="SUPFAM" id="SSF49899">
    <property type="entry name" value="Concanavalin A-like lectins/glucanases"/>
    <property type="match status" value="1"/>
</dbReference>
<gene>
    <name evidence="3" type="ordered locus">Rfer_3337</name>
</gene>
<feature type="domain" description="DUF6701" evidence="2">
    <location>
        <begin position="625"/>
        <end position="1200"/>
    </location>
</feature>
<dbReference type="eggNOG" id="COG3420">
    <property type="taxonomic scope" value="Bacteria"/>
</dbReference>
<evidence type="ECO:0000313" key="3">
    <source>
        <dbReference type="EMBL" id="ABD71046.1"/>
    </source>
</evidence>
<evidence type="ECO:0000259" key="2">
    <source>
        <dbReference type="Pfam" id="PF20419"/>
    </source>
</evidence>
<sequence>MKIIVKVIFMVFVLLAGQAMAVTCTSNGSGDWKDNNWTPSDPCENGSSGPPAGSNVVIANGYNIKVDANTLAVANVTINAGGTLRGNGGDTLSLTGNFTNNGTFAANGGTVALTGAAQTITGNVTFYNLSFGSTLLTLAGNVTVTNNVTGTINLASTCPADYTLTLPNGNVMHSCNSSTVDSINRASASPTTAGAVVAWTVVFSTSVTGVSTGNFGLAPTGGVTGAAITSVAGSGTTWTVNATTGTGTGAGTLGLNMVNVAGISAAVTTAMPFAGQVYTISGPFCSPPSNIPAGVTVSCQCDTFARASLNPSTIFSSNWLVSTSDSTGILPSIVNPGYLRLTNNTGNNAKAATVPGIFPAAGNYISVEFQQYAYNGTGADGIAVTLSDYSVPAVPGAYGGSLGYAQETGIHDGFAGGWLGVGLDEYGNYQNTNEGRLGGPGFTVQSVGARGSGAGQTGYRFLGGTPSLIPNIDDRTSTSASRGYYYQVIVDARNEPTSTAVAVNRDTGSGYSSLINIPNVYSAATTNGFTQAPVPANWQISFTGSTGGSTNIHEIGGLRICASSMLPPGGGTASGFNAVDEAYGTPPGVAVQNYLSGHIYTKLAGTPFKLNVAALTNSQIVTTYAYGGSKSVTVKLVDNSDSLADTSKDCTLSCTSTCTGKPAVTGGTQTLTFASGAPDKGQKQSSSFTINSAYKKLLAIISDGTSSACSTDSFSVRPNALTLATTATATTSGGTPVFRAGTDPFTVNVSAANTGYTGTPTIGSIDTSPMGVGTWLAGSLSAGTTLAAAVLGVSTNSSTYSEVGLFKLAGYGVSDDTSARGVFDATWTGVDSISTKGDCVAGNYSNVKNASGKYGCNFGLATDAIFGRFIPHHFDVSINSNGTMAAACPAGGFTYTGQAMGYGTAPSLTIKPMNAATGGAVTQNYQGIFQKLVASGVSITSPTADATQPGRDGVTKTDLLAIPAMGVGTLANSSGIITYTLNASDQFTYTRNANALIGPYTSAIPLVVTAVLESEVNATSSLPALPQTLSPTGISMRYGRARMFNAYGSELLDLPVVFRAEYLAGTAPGNAWSVNTSDSCTNAALFFAPVAAPNITSNTCVLEPGNNSGMGCAVALTPTQINRRYLETGVTGTDSNGVAGFAGNFNLWLRAPGATHVGSINITATVDSWLQYPWTGSANVNPSARATFGIYKSPLIYRRENY</sequence>
<dbReference type="Gene3D" id="2.60.120.200">
    <property type="match status" value="1"/>
</dbReference>
<reference evidence="4" key="1">
    <citation type="submission" date="2006-02" db="EMBL/GenBank/DDBJ databases">
        <title>Complete sequence of chromosome of Rhodoferax ferrireducens DSM 15236.</title>
        <authorList>
            <person name="Copeland A."/>
            <person name="Lucas S."/>
            <person name="Lapidus A."/>
            <person name="Barry K."/>
            <person name="Detter J.C."/>
            <person name="Glavina del Rio T."/>
            <person name="Hammon N."/>
            <person name="Israni S."/>
            <person name="Pitluck S."/>
            <person name="Brettin T."/>
            <person name="Bruce D."/>
            <person name="Han C."/>
            <person name="Tapia R."/>
            <person name="Gilna P."/>
            <person name="Kiss H."/>
            <person name="Schmutz J."/>
            <person name="Larimer F."/>
            <person name="Land M."/>
            <person name="Kyrpides N."/>
            <person name="Ivanova N."/>
            <person name="Richardson P."/>
        </authorList>
    </citation>
    <scope>NUCLEOTIDE SEQUENCE [LARGE SCALE GENOMIC DNA]</scope>
    <source>
        <strain evidence="4">ATCC BAA-621 / DSM 15236 / T118</strain>
    </source>
</reference>